<proteinExistence type="predicted"/>
<dbReference type="HOGENOM" id="CLU_1105950_0_0_7"/>
<dbReference type="Gene3D" id="3.30.70.1070">
    <property type="entry name" value="Sporulation related repeat"/>
    <property type="match status" value="1"/>
</dbReference>
<reference evidence="5" key="1">
    <citation type="journal article" date="2014" name="Genome Announc.">
        <title>Draft genome sequences of six enterohepatic helicobacter species isolated from humans and one from rhesus macaques.</title>
        <authorList>
            <person name="Shen Z."/>
            <person name="Sheh A."/>
            <person name="Young S.K."/>
            <person name="Abouelliel A."/>
            <person name="Ward D.V."/>
            <person name="Earl A.M."/>
            <person name="Fox J.G."/>
        </authorList>
    </citation>
    <scope>NUCLEOTIDE SEQUENCE [LARGE SCALE GENOMIC DNA]</scope>
    <source>
        <strain evidence="5">MIT 98-5489</strain>
    </source>
</reference>
<accession>C5F2M0</accession>
<evidence type="ECO:0000256" key="1">
    <source>
        <dbReference type="SAM" id="MobiDB-lite"/>
    </source>
</evidence>
<gene>
    <name evidence="4" type="ORF">HPMG_01971</name>
</gene>
<evidence type="ECO:0000259" key="3">
    <source>
        <dbReference type="PROSITE" id="PS51724"/>
    </source>
</evidence>
<organism evidence="4 5">
    <name type="scientific">Helicobacter pullorum MIT 98-5489</name>
    <dbReference type="NCBI Taxonomy" id="537972"/>
    <lineage>
        <taxon>Bacteria</taxon>
        <taxon>Pseudomonadati</taxon>
        <taxon>Campylobacterota</taxon>
        <taxon>Epsilonproteobacteria</taxon>
        <taxon>Campylobacterales</taxon>
        <taxon>Helicobacteraceae</taxon>
        <taxon>Helicobacter</taxon>
    </lineage>
</organism>
<dbReference type="Pfam" id="PF05036">
    <property type="entry name" value="SPOR"/>
    <property type="match status" value="1"/>
</dbReference>
<dbReference type="SUPFAM" id="SSF110997">
    <property type="entry name" value="Sporulation related repeat"/>
    <property type="match status" value="1"/>
</dbReference>
<evidence type="ECO:0000256" key="2">
    <source>
        <dbReference type="SAM" id="Phobius"/>
    </source>
</evidence>
<dbReference type="PROSITE" id="PS51724">
    <property type="entry name" value="SPOR"/>
    <property type="match status" value="1"/>
</dbReference>
<keyword evidence="5" id="KW-1185">Reference proteome</keyword>
<feature type="region of interest" description="Disordered" evidence="1">
    <location>
        <begin position="160"/>
        <end position="186"/>
    </location>
</feature>
<protein>
    <submittedName>
        <fullName evidence="4">Sporulation and cell division repeat protein</fullName>
    </submittedName>
</protein>
<dbReference type="InterPro" id="IPR007730">
    <property type="entry name" value="SPOR-like_dom"/>
</dbReference>
<sequence length="265" mass="29652">MEFIIKSVVLLGQNICKGEKMIDTNDNKKEEKGLELDDLLISDIQEEDEKETKSKKTILLVAIGIVIFAIIILIVYMMQSGSKNEVDTNAQTNKPVEEAQLPTMAKEEQNTDFGQVPIQSQNTSNSDEQFQKIIDQIKAQQKEQQEALPNPPKEQVALETNQENKQNTIKSSEAKNATTTTAEDSKKQEVGIAKGFYIQVGSFSKSPNQKILQTIKELNFSHQMQKAGGATRLLIGPFATKEEAQKNLPVIKDKINKDAFIKEIK</sequence>
<keyword evidence="4" id="KW-0131">Cell cycle</keyword>
<keyword evidence="2" id="KW-1133">Transmembrane helix</keyword>
<keyword evidence="2" id="KW-0812">Transmembrane</keyword>
<feature type="domain" description="SPOR" evidence="3">
    <location>
        <begin position="190"/>
        <end position="264"/>
    </location>
</feature>
<feature type="transmembrane region" description="Helical" evidence="2">
    <location>
        <begin position="58"/>
        <end position="78"/>
    </location>
</feature>
<dbReference type="GO" id="GO:0051301">
    <property type="term" value="P:cell division"/>
    <property type="evidence" value="ECO:0007669"/>
    <property type="project" value="UniProtKB-KW"/>
</dbReference>
<feature type="compositionally biased region" description="Polar residues" evidence="1">
    <location>
        <begin position="160"/>
        <end position="182"/>
    </location>
</feature>
<keyword evidence="4" id="KW-0132">Cell division</keyword>
<dbReference type="GO" id="GO:0042834">
    <property type="term" value="F:peptidoglycan binding"/>
    <property type="evidence" value="ECO:0007669"/>
    <property type="project" value="InterPro"/>
</dbReference>
<dbReference type="eggNOG" id="COG3266">
    <property type="taxonomic scope" value="Bacteria"/>
</dbReference>
<keyword evidence="2" id="KW-0472">Membrane</keyword>
<dbReference type="AlphaFoldDB" id="C5F2M0"/>
<dbReference type="InterPro" id="IPR036680">
    <property type="entry name" value="SPOR-like_sf"/>
</dbReference>
<dbReference type="EMBL" id="DS990454">
    <property type="protein sequence ID" value="EEQ64514.1"/>
    <property type="molecule type" value="Genomic_DNA"/>
</dbReference>
<evidence type="ECO:0000313" key="4">
    <source>
        <dbReference type="EMBL" id="EEQ64514.1"/>
    </source>
</evidence>
<evidence type="ECO:0000313" key="5">
    <source>
        <dbReference type="Proteomes" id="UP000003953"/>
    </source>
</evidence>
<dbReference type="Proteomes" id="UP000003953">
    <property type="component" value="Unassembled WGS sequence"/>
</dbReference>
<name>C5F2M0_9HELI</name>